<feature type="compositionally biased region" description="Basic and acidic residues" evidence="1">
    <location>
        <begin position="70"/>
        <end position="80"/>
    </location>
</feature>
<evidence type="ECO:0000313" key="3">
    <source>
        <dbReference type="Proteomes" id="UP000007015"/>
    </source>
</evidence>
<feature type="region of interest" description="Disordered" evidence="1">
    <location>
        <begin position="1"/>
        <end position="80"/>
    </location>
</feature>
<protein>
    <submittedName>
        <fullName evidence="2">Uncharacterized protein</fullName>
    </submittedName>
</protein>
<feature type="compositionally biased region" description="Polar residues" evidence="1">
    <location>
        <begin position="15"/>
        <end position="31"/>
    </location>
</feature>
<feature type="compositionally biased region" description="Acidic residues" evidence="1">
    <location>
        <begin position="40"/>
        <end position="52"/>
    </location>
</feature>
<dbReference type="Proteomes" id="UP000007015">
    <property type="component" value="Chromosome 2"/>
</dbReference>
<evidence type="ECO:0000256" key="1">
    <source>
        <dbReference type="SAM" id="MobiDB-lite"/>
    </source>
</evidence>
<reference evidence="2 3" key="1">
    <citation type="journal article" date="2005" name="PLoS Biol.">
        <title>The genomes of Oryza sativa: a history of duplications.</title>
        <authorList>
            <person name="Yu J."/>
            <person name="Wang J."/>
            <person name="Lin W."/>
            <person name="Li S."/>
            <person name="Li H."/>
            <person name="Zhou J."/>
            <person name="Ni P."/>
            <person name="Dong W."/>
            <person name="Hu S."/>
            <person name="Zeng C."/>
            <person name="Zhang J."/>
            <person name="Zhang Y."/>
            <person name="Li R."/>
            <person name="Xu Z."/>
            <person name="Li S."/>
            <person name="Li X."/>
            <person name="Zheng H."/>
            <person name="Cong L."/>
            <person name="Lin L."/>
            <person name="Yin J."/>
            <person name="Geng J."/>
            <person name="Li G."/>
            <person name="Shi J."/>
            <person name="Liu J."/>
            <person name="Lv H."/>
            <person name="Li J."/>
            <person name="Wang J."/>
            <person name="Deng Y."/>
            <person name="Ran L."/>
            <person name="Shi X."/>
            <person name="Wang X."/>
            <person name="Wu Q."/>
            <person name="Li C."/>
            <person name="Ren X."/>
            <person name="Wang J."/>
            <person name="Wang X."/>
            <person name="Li D."/>
            <person name="Liu D."/>
            <person name="Zhang X."/>
            <person name="Ji Z."/>
            <person name="Zhao W."/>
            <person name="Sun Y."/>
            <person name="Zhang Z."/>
            <person name="Bao J."/>
            <person name="Han Y."/>
            <person name="Dong L."/>
            <person name="Ji J."/>
            <person name="Chen P."/>
            <person name="Wu S."/>
            <person name="Liu J."/>
            <person name="Xiao Y."/>
            <person name="Bu D."/>
            <person name="Tan J."/>
            <person name="Yang L."/>
            <person name="Ye C."/>
            <person name="Zhang J."/>
            <person name="Xu J."/>
            <person name="Zhou Y."/>
            <person name="Yu Y."/>
            <person name="Zhang B."/>
            <person name="Zhuang S."/>
            <person name="Wei H."/>
            <person name="Liu B."/>
            <person name="Lei M."/>
            <person name="Yu H."/>
            <person name="Li Y."/>
            <person name="Xu H."/>
            <person name="Wei S."/>
            <person name="He X."/>
            <person name="Fang L."/>
            <person name="Zhang Z."/>
            <person name="Zhang Y."/>
            <person name="Huang X."/>
            <person name="Su Z."/>
            <person name="Tong W."/>
            <person name="Li J."/>
            <person name="Tong Z."/>
            <person name="Li S."/>
            <person name="Ye J."/>
            <person name="Wang L."/>
            <person name="Fang L."/>
            <person name="Lei T."/>
            <person name="Chen C."/>
            <person name="Chen H."/>
            <person name="Xu Z."/>
            <person name="Li H."/>
            <person name="Huang H."/>
            <person name="Zhang F."/>
            <person name="Xu H."/>
            <person name="Li N."/>
            <person name="Zhao C."/>
            <person name="Li S."/>
            <person name="Dong L."/>
            <person name="Huang Y."/>
            <person name="Li L."/>
            <person name="Xi Y."/>
            <person name="Qi Q."/>
            <person name="Li W."/>
            <person name="Zhang B."/>
            <person name="Hu W."/>
            <person name="Zhang Y."/>
            <person name="Tian X."/>
            <person name="Jiao Y."/>
            <person name="Liang X."/>
            <person name="Jin J."/>
            <person name="Gao L."/>
            <person name="Zheng W."/>
            <person name="Hao B."/>
            <person name="Liu S."/>
            <person name="Wang W."/>
            <person name="Yuan L."/>
            <person name="Cao M."/>
            <person name="McDermott J."/>
            <person name="Samudrala R."/>
            <person name="Wang J."/>
            <person name="Wong G.K."/>
            <person name="Yang H."/>
        </authorList>
    </citation>
    <scope>NUCLEOTIDE SEQUENCE [LARGE SCALE GENOMIC DNA]</scope>
    <source>
        <strain evidence="3">cv. 93-11</strain>
    </source>
</reference>
<evidence type="ECO:0000313" key="2">
    <source>
        <dbReference type="EMBL" id="EAY85765.1"/>
    </source>
</evidence>
<dbReference type="HOGENOM" id="CLU_2041903_0_0_1"/>
<proteinExistence type="predicted"/>
<dbReference type="Gramene" id="BGIOSGA006515-TA">
    <property type="protein sequence ID" value="BGIOSGA006515-PA"/>
    <property type="gene ID" value="BGIOSGA006515"/>
</dbReference>
<keyword evidence="3" id="KW-1185">Reference proteome</keyword>
<dbReference type="EMBL" id="CM000127">
    <property type="protein sequence ID" value="EAY85765.1"/>
    <property type="molecule type" value="Genomic_DNA"/>
</dbReference>
<organism evidence="2 3">
    <name type="scientific">Oryza sativa subsp. indica</name>
    <name type="common">Rice</name>
    <dbReference type="NCBI Taxonomy" id="39946"/>
    <lineage>
        <taxon>Eukaryota</taxon>
        <taxon>Viridiplantae</taxon>
        <taxon>Streptophyta</taxon>
        <taxon>Embryophyta</taxon>
        <taxon>Tracheophyta</taxon>
        <taxon>Spermatophyta</taxon>
        <taxon>Magnoliopsida</taxon>
        <taxon>Liliopsida</taxon>
        <taxon>Poales</taxon>
        <taxon>Poaceae</taxon>
        <taxon>BOP clade</taxon>
        <taxon>Oryzoideae</taxon>
        <taxon>Oryzeae</taxon>
        <taxon>Oryzinae</taxon>
        <taxon>Oryza</taxon>
        <taxon>Oryza sativa</taxon>
    </lineage>
</organism>
<name>A2X4K5_ORYSI</name>
<sequence length="121" mass="13311">MAGMLADHPLDTLRIRQQQPSSPAIRHQSSCPDRKRACAEPEEEREEWEEEAAAGVRAASESGGSNGTRSEGRRRARDEMSAPVGHVLFSDKSWMKIKIFVAFQTGKKNTKASTDAKAVEA</sequence>
<gene>
    <name evidence="2" type="ORF">OsI_07125</name>
</gene>
<accession>A2X4K5</accession>
<feature type="compositionally biased region" description="Low complexity" evidence="1">
    <location>
        <begin position="53"/>
        <end position="63"/>
    </location>
</feature>
<dbReference type="AlphaFoldDB" id="A2X4K5"/>